<sequence>MGAPTPPAVDLTTSDTRETILTLVNECVDYIADSIEYWLKELASFASSHASEIGGLLGLLGGGIVGGIVGWAIGDQIEDKFEQFCKDTWDEFEKFLEDLRTTIGGFFGDPLLISQIASNYRDASRALGPNDGETIATVNTYLKAKWTGEGFNNFIVLSEKQHKALVSMQTMMQKSADLLDDNCTNLLKFWVDTAKGLVGLGTKFIQGDAELGDAGNWVTLGVGVVAKTLAGCIEAIAGIVQTWANYWVTLNVASAGDWDGLHATLQDQEFGLPNGRWPDQSRLVGGLNSPWKTA</sequence>
<evidence type="ECO:0000313" key="3">
    <source>
        <dbReference type="Proteomes" id="UP000562045"/>
    </source>
</evidence>
<proteinExistence type="predicted"/>
<organism evidence="1 3">
    <name type="scientific">Nocardioides aromaticivorans</name>
    <dbReference type="NCBI Taxonomy" id="200618"/>
    <lineage>
        <taxon>Bacteria</taxon>
        <taxon>Bacillati</taxon>
        <taxon>Actinomycetota</taxon>
        <taxon>Actinomycetes</taxon>
        <taxon>Propionibacteriales</taxon>
        <taxon>Nocardioidaceae</taxon>
        <taxon>Nocardioides</taxon>
    </lineage>
</organism>
<evidence type="ECO:0000313" key="2">
    <source>
        <dbReference type="EMBL" id="QSR27172.1"/>
    </source>
</evidence>
<evidence type="ECO:0000313" key="4">
    <source>
        <dbReference type="Proteomes" id="UP000662818"/>
    </source>
</evidence>
<dbReference type="RefSeq" id="WP_036546457.1">
    <property type="nucleotide sequence ID" value="NZ_CP022295.1"/>
</dbReference>
<reference evidence="2 4" key="1">
    <citation type="submission" date="2017-06" db="EMBL/GenBank/DDBJ databases">
        <title>Complete Genome Sequence of the Soil Carbazole-Degrading Bacterium Nocardioides aromaticivorans IC177.</title>
        <authorList>
            <person name="Vejarano F."/>
            <person name="Suzuki-Minakuchi C."/>
            <person name="Ohtsubo Y."/>
            <person name="Tsuda M."/>
            <person name="Okada K."/>
            <person name="Nojiri H."/>
        </authorList>
    </citation>
    <scope>NUCLEOTIDE SEQUENCE [LARGE SCALE GENOMIC DNA]</scope>
    <source>
        <strain evidence="2 4">IC177</strain>
    </source>
</reference>
<name>A0A7Y9ZFB5_9ACTN</name>
<dbReference type="EMBL" id="CP022295">
    <property type="protein sequence ID" value="QSR27172.1"/>
    <property type="molecule type" value="Genomic_DNA"/>
</dbReference>
<dbReference type="AlphaFoldDB" id="A0A7Y9ZFB5"/>
<reference evidence="1 3" key="2">
    <citation type="submission" date="2020-07" db="EMBL/GenBank/DDBJ databases">
        <title>Sequencing the genomes of 1000 actinobacteria strains.</title>
        <authorList>
            <person name="Klenk H.-P."/>
        </authorList>
    </citation>
    <scope>NUCLEOTIDE SEQUENCE [LARGE SCALE GENOMIC DNA]</scope>
    <source>
        <strain evidence="1 3">DSM 15131</strain>
    </source>
</reference>
<accession>A0A7Y9ZFB5</accession>
<protein>
    <submittedName>
        <fullName evidence="1">Uncharacterized protein YukE</fullName>
    </submittedName>
</protein>
<dbReference type="EMBL" id="JACBZM010000001">
    <property type="protein sequence ID" value="NYI43208.1"/>
    <property type="molecule type" value="Genomic_DNA"/>
</dbReference>
<keyword evidence="4" id="KW-1185">Reference proteome</keyword>
<dbReference type="Proteomes" id="UP000562045">
    <property type="component" value="Unassembled WGS sequence"/>
</dbReference>
<dbReference type="Proteomes" id="UP000662818">
    <property type="component" value="Chromosome"/>
</dbReference>
<gene>
    <name evidence="1" type="ORF">BJ993_000288</name>
    <name evidence="2" type="ORF">CFH99_16250</name>
</gene>
<evidence type="ECO:0000313" key="1">
    <source>
        <dbReference type="EMBL" id="NYI43208.1"/>
    </source>
</evidence>